<gene>
    <name evidence="1" type="ORF">LWI28_010066</name>
</gene>
<proteinExistence type="predicted"/>
<dbReference type="PANTHER" id="PTHR37610:SF40">
    <property type="entry name" value="OS01G0909600 PROTEIN"/>
    <property type="match status" value="1"/>
</dbReference>
<keyword evidence="2" id="KW-1185">Reference proteome</keyword>
<sequence length="111" mass="13051">MKIFLKGKKIWGYVNGILGELEDKKTENYADLLDVWEANNSKIITWVNNSVEHSIGTQLAKYETAKEVWDHLAILYTQSNFSKQYQLEYDIRALEQKSMSIQEFYYAMTDL</sequence>
<reference evidence="1" key="1">
    <citation type="journal article" date="2022" name="Plant J.">
        <title>Strategies of tolerance reflected in two North American maple genomes.</title>
        <authorList>
            <person name="McEvoy S.L."/>
            <person name="Sezen U.U."/>
            <person name="Trouern-Trend A."/>
            <person name="McMahon S.M."/>
            <person name="Schaberg P.G."/>
            <person name="Yang J."/>
            <person name="Wegrzyn J.L."/>
            <person name="Swenson N.G."/>
        </authorList>
    </citation>
    <scope>NUCLEOTIDE SEQUENCE</scope>
    <source>
        <strain evidence="1">91603</strain>
    </source>
</reference>
<reference evidence="1" key="2">
    <citation type="submission" date="2023-02" db="EMBL/GenBank/DDBJ databases">
        <authorList>
            <person name="Swenson N.G."/>
            <person name="Wegrzyn J.L."/>
            <person name="Mcevoy S.L."/>
        </authorList>
    </citation>
    <scope>NUCLEOTIDE SEQUENCE</scope>
    <source>
        <strain evidence="1">91603</strain>
        <tissue evidence="1">Leaf</tissue>
    </source>
</reference>
<dbReference type="PANTHER" id="PTHR37610">
    <property type="entry name" value="CCHC-TYPE DOMAIN-CONTAINING PROTEIN"/>
    <property type="match status" value="1"/>
</dbReference>
<evidence type="ECO:0000313" key="1">
    <source>
        <dbReference type="EMBL" id="KAI9200578.1"/>
    </source>
</evidence>
<dbReference type="Pfam" id="PF14223">
    <property type="entry name" value="Retrotran_gag_2"/>
    <property type="match status" value="1"/>
</dbReference>
<dbReference type="EMBL" id="JAJSOW010000001">
    <property type="protein sequence ID" value="KAI9200578.1"/>
    <property type="molecule type" value="Genomic_DNA"/>
</dbReference>
<organism evidence="1 2">
    <name type="scientific">Acer negundo</name>
    <name type="common">Box elder</name>
    <dbReference type="NCBI Taxonomy" id="4023"/>
    <lineage>
        <taxon>Eukaryota</taxon>
        <taxon>Viridiplantae</taxon>
        <taxon>Streptophyta</taxon>
        <taxon>Embryophyta</taxon>
        <taxon>Tracheophyta</taxon>
        <taxon>Spermatophyta</taxon>
        <taxon>Magnoliopsida</taxon>
        <taxon>eudicotyledons</taxon>
        <taxon>Gunneridae</taxon>
        <taxon>Pentapetalae</taxon>
        <taxon>rosids</taxon>
        <taxon>malvids</taxon>
        <taxon>Sapindales</taxon>
        <taxon>Sapindaceae</taxon>
        <taxon>Hippocastanoideae</taxon>
        <taxon>Acereae</taxon>
        <taxon>Acer</taxon>
    </lineage>
</organism>
<name>A0AAD5P4Y8_ACENE</name>
<accession>A0AAD5P4Y8</accession>
<dbReference type="AlphaFoldDB" id="A0AAD5P4Y8"/>
<comment type="caution">
    <text evidence="1">The sequence shown here is derived from an EMBL/GenBank/DDBJ whole genome shotgun (WGS) entry which is preliminary data.</text>
</comment>
<evidence type="ECO:0000313" key="2">
    <source>
        <dbReference type="Proteomes" id="UP001064489"/>
    </source>
</evidence>
<protein>
    <recommendedName>
        <fullName evidence="3">UBN2_3 domain-containing protein</fullName>
    </recommendedName>
</protein>
<dbReference type="Proteomes" id="UP001064489">
    <property type="component" value="Chromosome 9"/>
</dbReference>
<evidence type="ECO:0008006" key="3">
    <source>
        <dbReference type="Google" id="ProtNLM"/>
    </source>
</evidence>